<proteinExistence type="inferred from homology"/>
<dbReference type="PANTHER" id="PTHR22916">
    <property type="entry name" value="GLYCOSYLTRANSFERASE"/>
    <property type="match status" value="1"/>
</dbReference>
<evidence type="ECO:0000313" key="4">
    <source>
        <dbReference type="Proteomes" id="UP000470409"/>
    </source>
</evidence>
<feature type="domain" description="Glycosyltransferase 2-like" evidence="2">
    <location>
        <begin position="126"/>
        <end position="254"/>
    </location>
</feature>
<dbReference type="InterPro" id="IPR001173">
    <property type="entry name" value="Glyco_trans_2-like"/>
</dbReference>
<dbReference type="RefSeq" id="WP_151628298.1">
    <property type="nucleotide sequence ID" value="NZ_WBPG01000033.1"/>
</dbReference>
<sequence length="509" mass="60077">MSATNLPILTVYLFVSNKHSYEDLQNTVHYIEESGITVRVCEAEHRLVNINPKQPHLYVSLGKEWKEFSYLNELPFHERKRWVHYISPNEIQVSGLFYAWLKYTDPFPENERFSARKFKTDTPLVSIFTASYRSEEKIERPYRSLLNQTYSNWEWIIVDDSGDNDEFYHNCLKKMDDSRVRIYRQDRHNGYIGAVKNYAASLCTGEILVELDHDDELTPHCLEKIVNAFQKHPDCGFVYGDGAEVYVDSNDSHWYGWDCGFGYSMYYRVWVHEMNRWQNAYKQAVINRKTITHLIGLPNHPRAWTKDCYHHIGGHREELLVADDYDILVRTFLCTKYVAITDLLYLQYRNEGRDNTTFHRNKQIQILCKELEEYYNDIINERVQELNLPVHLPYSRIWETGEAHPARKSAHIAYEDTSKQSIIFPIPYSSPEKEHKELIRYMQEGIENNFKETEIVVVGRVPMEVLQYASKAPTGAIRWWTMEPEDSLEICISYAEFCTSCKVKHIVLP</sequence>
<keyword evidence="3" id="KW-0808">Transferase</keyword>
<protein>
    <submittedName>
        <fullName evidence="3">Glycosyltransferase</fullName>
    </submittedName>
</protein>
<dbReference type="Gene3D" id="3.90.550.10">
    <property type="entry name" value="Spore Coat Polysaccharide Biosynthesis Protein SpsA, Chain A"/>
    <property type="match status" value="1"/>
</dbReference>
<dbReference type="Pfam" id="PF00535">
    <property type="entry name" value="Glycos_transf_2"/>
    <property type="match status" value="1"/>
</dbReference>
<evidence type="ECO:0000313" key="3">
    <source>
        <dbReference type="EMBL" id="KAB2439393.1"/>
    </source>
</evidence>
<dbReference type="GO" id="GO:0016758">
    <property type="term" value="F:hexosyltransferase activity"/>
    <property type="evidence" value="ECO:0007669"/>
    <property type="project" value="UniProtKB-ARBA"/>
</dbReference>
<organism evidence="3 4">
    <name type="scientific">Bacillus luti</name>
    <dbReference type="NCBI Taxonomy" id="2026191"/>
    <lineage>
        <taxon>Bacteria</taxon>
        <taxon>Bacillati</taxon>
        <taxon>Bacillota</taxon>
        <taxon>Bacilli</taxon>
        <taxon>Bacillales</taxon>
        <taxon>Bacillaceae</taxon>
        <taxon>Bacillus</taxon>
        <taxon>Bacillus cereus group</taxon>
    </lineage>
</organism>
<reference evidence="3 4" key="1">
    <citation type="submission" date="2019-10" db="EMBL/GenBank/DDBJ databases">
        <title>Bacillus from the desert of Cuatro Cinegas, Coahuila.</title>
        <authorList>
            <person name="Olmedo-Alvarez G."/>
            <person name="Saldana S."/>
            <person name="Barcelo D."/>
        </authorList>
    </citation>
    <scope>NUCLEOTIDE SEQUENCE [LARGE SCALE GENOMIC DNA]</scope>
    <source>
        <strain evidence="3 4">CH155b_5T</strain>
    </source>
</reference>
<evidence type="ECO:0000256" key="1">
    <source>
        <dbReference type="ARBA" id="ARBA00006739"/>
    </source>
</evidence>
<evidence type="ECO:0000259" key="2">
    <source>
        <dbReference type="Pfam" id="PF00535"/>
    </source>
</evidence>
<comment type="similarity">
    <text evidence="1">Belongs to the glycosyltransferase 2 family.</text>
</comment>
<name>A0A7V7S1X4_9BACI</name>
<dbReference type="AlphaFoldDB" id="A0A7V7S1X4"/>
<dbReference type="InterPro" id="IPR029044">
    <property type="entry name" value="Nucleotide-diphossugar_trans"/>
</dbReference>
<dbReference type="PANTHER" id="PTHR22916:SF3">
    <property type="entry name" value="UDP-GLCNAC:BETAGAL BETA-1,3-N-ACETYLGLUCOSAMINYLTRANSFERASE-LIKE PROTEIN 1"/>
    <property type="match status" value="1"/>
</dbReference>
<gene>
    <name evidence="3" type="ORF">F8163_28185</name>
</gene>
<comment type="caution">
    <text evidence="3">The sequence shown here is derived from an EMBL/GenBank/DDBJ whole genome shotgun (WGS) entry which is preliminary data.</text>
</comment>
<accession>A0A7V7S1X4</accession>
<dbReference type="Proteomes" id="UP000470409">
    <property type="component" value="Unassembled WGS sequence"/>
</dbReference>
<dbReference type="SUPFAM" id="SSF53448">
    <property type="entry name" value="Nucleotide-diphospho-sugar transferases"/>
    <property type="match status" value="1"/>
</dbReference>
<dbReference type="EMBL" id="WBPG01000033">
    <property type="protein sequence ID" value="KAB2439393.1"/>
    <property type="molecule type" value="Genomic_DNA"/>
</dbReference>